<name>A0ABM8HY61_9BACT</name>
<keyword evidence="2" id="KW-1185">Reference proteome</keyword>
<evidence type="ECO:0000313" key="2">
    <source>
        <dbReference type="Proteomes" id="UP001053296"/>
    </source>
</evidence>
<sequence>MAYTSEDMRLMGGVPGQQLFLYRSEDAISTVTAGGYFDEAVDDYTLDTGDIIIACTGINRAEAVDMVVATNTDGSVSVVSST</sequence>
<gene>
    <name evidence="1" type="ORF">PSDVSF_21770</name>
</gene>
<accession>A0ABM8HY61</accession>
<reference evidence="1" key="1">
    <citation type="journal article" date="2022" name="Arch. Microbiol.">
        <title>Pseudodesulfovibrio sediminis sp. nov., a mesophilic and neutrophilic sulfate-reducing bacterium isolated from sediment of a brackish lake.</title>
        <authorList>
            <person name="Takahashi A."/>
            <person name="Kojima H."/>
            <person name="Watanabe M."/>
            <person name="Fukui M."/>
        </authorList>
    </citation>
    <scope>NUCLEOTIDE SEQUENCE</scope>
    <source>
        <strain evidence="1">SF6</strain>
    </source>
</reference>
<dbReference type="RefSeq" id="WP_229590927.1">
    <property type="nucleotide sequence ID" value="NZ_AP024485.1"/>
</dbReference>
<organism evidence="1 2">
    <name type="scientific">Pseudodesulfovibrio sediminis</name>
    <dbReference type="NCBI Taxonomy" id="2810563"/>
    <lineage>
        <taxon>Bacteria</taxon>
        <taxon>Pseudomonadati</taxon>
        <taxon>Thermodesulfobacteriota</taxon>
        <taxon>Desulfovibrionia</taxon>
        <taxon>Desulfovibrionales</taxon>
        <taxon>Desulfovibrionaceae</taxon>
    </lineage>
</organism>
<evidence type="ECO:0000313" key="1">
    <source>
        <dbReference type="EMBL" id="BCS88935.1"/>
    </source>
</evidence>
<dbReference type="EMBL" id="AP024485">
    <property type="protein sequence ID" value="BCS88935.1"/>
    <property type="molecule type" value="Genomic_DNA"/>
</dbReference>
<dbReference type="Proteomes" id="UP001053296">
    <property type="component" value="Chromosome"/>
</dbReference>
<protein>
    <submittedName>
        <fullName evidence="1">Uncharacterized protein</fullName>
    </submittedName>
</protein>
<proteinExistence type="predicted"/>